<organism evidence="1 2">
    <name type="scientific">Cannabis sativa</name>
    <name type="common">Hemp</name>
    <name type="synonym">Marijuana</name>
    <dbReference type="NCBI Taxonomy" id="3483"/>
    <lineage>
        <taxon>Eukaryota</taxon>
        <taxon>Viridiplantae</taxon>
        <taxon>Streptophyta</taxon>
        <taxon>Embryophyta</taxon>
        <taxon>Tracheophyta</taxon>
        <taxon>Spermatophyta</taxon>
        <taxon>Magnoliopsida</taxon>
        <taxon>eudicotyledons</taxon>
        <taxon>Gunneridae</taxon>
        <taxon>Pentapetalae</taxon>
        <taxon>rosids</taxon>
        <taxon>fabids</taxon>
        <taxon>Rosales</taxon>
        <taxon>Cannabaceae</taxon>
        <taxon>Cannabis</taxon>
    </lineage>
</organism>
<dbReference type="Proteomes" id="UP000583929">
    <property type="component" value="Unassembled WGS sequence"/>
</dbReference>
<dbReference type="EMBL" id="JAATIQ010000003">
    <property type="protein sequence ID" value="KAF4403559.1"/>
    <property type="molecule type" value="Genomic_DNA"/>
</dbReference>
<protein>
    <submittedName>
        <fullName evidence="1">Uncharacterized protein</fullName>
    </submittedName>
</protein>
<keyword evidence="2" id="KW-1185">Reference proteome</keyword>
<accession>A0A7J6I967</accession>
<dbReference type="AlphaFoldDB" id="A0A7J6I967"/>
<gene>
    <name evidence="1" type="ORF">G4B88_002412</name>
</gene>
<feature type="non-terminal residue" evidence="1">
    <location>
        <position position="1"/>
    </location>
</feature>
<evidence type="ECO:0000313" key="1">
    <source>
        <dbReference type="EMBL" id="KAF4403559.1"/>
    </source>
</evidence>
<sequence length="250" mass="29246">MVVISSGYNYFTVTIKDKDEELVNIHSNDLHHISCTIAVKESDVSLNFCGFYGNPVQSNRHLSWLLIERIFLVHLDHGYLWVILMRCLVKMIKWGKKNNIGNNVQGCNGYKLIINFNKSLLLFKMRYYEGDHPSYVWKSIIWRRALLTKGLRRRVRNENSIHIFKDPWLPRPYSFLPVTPAGQNYEMFVKDLMKQETGGWNFSALDSIFNRVDQECICSIPIMDVSFQQVLLRASDVLSQSDFESSLFRH</sequence>
<proteinExistence type="predicted"/>
<name>A0A7J6I967_CANSA</name>
<comment type="caution">
    <text evidence="1">The sequence shown here is derived from an EMBL/GenBank/DDBJ whole genome shotgun (WGS) entry which is preliminary data.</text>
</comment>
<reference evidence="1 2" key="1">
    <citation type="journal article" date="2020" name="bioRxiv">
        <title>Sequence and annotation of 42 cannabis genomes reveals extensive copy number variation in cannabinoid synthesis and pathogen resistance genes.</title>
        <authorList>
            <person name="Mckernan K.J."/>
            <person name="Helbert Y."/>
            <person name="Kane L.T."/>
            <person name="Ebling H."/>
            <person name="Zhang L."/>
            <person name="Liu B."/>
            <person name="Eaton Z."/>
            <person name="Mclaughlin S."/>
            <person name="Kingan S."/>
            <person name="Baybayan P."/>
            <person name="Concepcion G."/>
            <person name="Jordan M."/>
            <person name="Riva A."/>
            <person name="Barbazuk W."/>
            <person name="Harkins T."/>
        </authorList>
    </citation>
    <scope>NUCLEOTIDE SEQUENCE [LARGE SCALE GENOMIC DNA]</scope>
    <source>
        <strain evidence="2">cv. Jamaican Lion 4</strain>
        <tissue evidence="1">Leaf</tissue>
    </source>
</reference>
<evidence type="ECO:0000313" key="2">
    <source>
        <dbReference type="Proteomes" id="UP000583929"/>
    </source>
</evidence>